<evidence type="ECO:0000313" key="1">
    <source>
        <dbReference type="EMBL" id="GBP79750.1"/>
    </source>
</evidence>
<dbReference type="Proteomes" id="UP000299102">
    <property type="component" value="Unassembled WGS sequence"/>
</dbReference>
<keyword evidence="2" id="KW-1185">Reference proteome</keyword>
<name>A0A4C1YX01_EUMVA</name>
<proteinExistence type="predicted"/>
<accession>A0A4C1YX01</accession>
<sequence length="150" mass="17449">MTAQMLSARDNSALHSVRTTCDLVRSTGLGATGDAFMRFRERSRVSRWAACRWKDCQELVLTHVLRERSSFRTDVIPLREDLKFFTSLKRNLPSINMRRGFTELIIPPILHVQRCIQDSLVGWLSPRERDGGPRARRVRRCESWSVHPTR</sequence>
<dbReference type="EMBL" id="BGZK01001428">
    <property type="protein sequence ID" value="GBP79750.1"/>
    <property type="molecule type" value="Genomic_DNA"/>
</dbReference>
<organism evidence="1 2">
    <name type="scientific">Eumeta variegata</name>
    <name type="common">Bagworm moth</name>
    <name type="synonym">Eumeta japonica</name>
    <dbReference type="NCBI Taxonomy" id="151549"/>
    <lineage>
        <taxon>Eukaryota</taxon>
        <taxon>Metazoa</taxon>
        <taxon>Ecdysozoa</taxon>
        <taxon>Arthropoda</taxon>
        <taxon>Hexapoda</taxon>
        <taxon>Insecta</taxon>
        <taxon>Pterygota</taxon>
        <taxon>Neoptera</taxon>
        <taxon>Endopterygota</taxon>
        <taxon>Lepidoptera</taxon>
        <taxon>Glossata</taxon>
        <taxon>Ditrysia</taxon>
        <taxon>Tineoidea</taxon>
        <taxon>Psychidae</taxon>
        <taxon>Oiketicinae</taxon>
        <taxon>Eumeta</taxon>
    </lineage>
</organism>
<dbReference type="AlphaFoldDB" id="A0A4C1YX01"/>
<comment type="caution">
    <text evidence="1">The sequence shown here is derived from an EMBL/GenBank/DDBJ whole genome shotgun (WGS) entry which is preliminary data.</text>
</comment>
<evidence type="ECO:0000313" key="2">
    <source>
        <dbReference type="Proteomes" id="UP000299102"/>
    </source>
</evidence>
<gene>
    <name evidence="1" type="ORF">EVAR_67526_1</name>
</gene>
<reference evidence="1 2" key="1">
    <citation type="journal article" date="2019" name="Commun. Biol.">
        <title>The bagworm genome reveals a unique fibroin gene that provides high tensile strength.</title>
        <authorList>
            <person name="Kono N."/>
            <person name="Nakamura H."/>
            <person name="Ohtoshi R."/>
            <person name="Tomita M."/>
            <person name="Numata K."/>
            <person name="Arakawa K."/>
        </authorList>
    </citation>
    <scope>NUCLEOTIDE SEQUENCE [LARGE SCALE GENOMIC DNA]</scope>
</reference>
<protein>
    <submittedName>
        <fullName evidence="1">Uncharacterized protein</fullName>
    </submittedName>
</protein>